<dbReference type="GO" id="GO:0071949">
    <property type="term" value="F:FAD binding"/>
    <property type="evidence" value="ECO:0007669"/>
    <property type="project" value="InterPro"/>
</dbReference>
<organism evidence="4 5">
    <name type="scientific">Jiangella alkaliphila</name>
    <dbReference type="NCBI Taxonomy" id="419479"/>
    <lineage>
        <taxon>Bacteria</taxon>
        <taxon>Bacillati</taxon>
        <taxon>Actinomycetota</taxon>
        <taxon>Actinomycetes</taxon>
        <taxon>Jiangellales</taxon>
        <taxon>Jiangellaceae</taxon>
        <taxon>Jiangella</taxon>
    </lineage>
</organism>
<evidence type="ECO:0000259" key="3">
    <source>
        <dbReference type="PROSITE" id="PS51387"/>
    </source>
</evidence>
<dbReference type="RefSeq" id="WP_046766880.1">
    <property type="nucleotide sequence ID" value="NZ_KQ061220.1"/>
</dbReference>
<evidence type="ECO:0000313" key="5">
    <source>
        <dbReference type="Proteomes" id="UP000182977"/>
    </source>
</evidence>
<keyword evidence="2" id="KW-0274">FAD</keyword>
<name>A0A1H2HYR1_9ACTN</name>
<dbReference type="EMBL" id="LT629791">
    <property type="protein sequence ID" value="SDU36688.1"/>
    <property type="molecule type" value="Genomic_DNA"/>
</dbReference>
<dbReference type="InterPro" id="IPR016164">
    <property type="entry name" value="FAD-linked_Oxase-like_C"/>
</dbReference>
<dbReference type="STRING" id="419479.SAMN04488563_1314"/>
<proteinExistence type="predicted"/>
<gene>
    <name evidence="4" type="ORF">SAMN04488563_1314</name>
</gene>
<dbReference type="Proteomes" id="UP000182977">
    <property type="component" value="Chromosome I"/>
</dbReference>
<sequence>MSTVTTYRPASLAELRDALADSARAGEPLAVAGAGTAADWGGEPTYDAVLDTTAMSGLISYNPTDMTVAVQAGMPFAALQETLAAHAQWVALDPARASDGATVGGLVATADAGPVRHTFGTSRDCVIGVTVVLADATVARSGGHVIKNVAGYDLAKLFHGSLGTLGVLAEVVLRVHPRAAATATLAVPCDAAAAFELGGRLIHGSLEPVAVEWCDGTLLARFDGTAGGVDDRGRRATALAGADAQWLPGDDERAATHWQGVAGLVRGIDGDTVVRLGTAPDRTPALAGLVTREAAAHAVDAAMTSSPFAGAHTVRLRGGTAAAHAAVVTALRADYPATTVCRWAAGLRVELPAWGAPPPAVAVLRAVKRAFDPDDRLGNGRFAPWF</sequence>
<dbReference type="OrthoDB" id="9811557at2"/>
<dbReference type="Pfam" id="PF01565">
    <property type="entry name" value="FAD_binding_4"/>
    <property type="match status" value="1"/>
</dbReference>
<keyword evidence="5" id="KW-1185">Reference proteome</keyword>
<dbReference type="InterPro" id="IPR006094">
    <property type="entry name" value="Oxid_FAD_bind_N"/>
</dbReference>
<dbReference type="InterPro" id="IPR016166">
    <property type="entry name" value="FAD-bd_PCMH"/>
</dbReference>
<protein>
    <submittedName>
        <fullName evidence="4">Glycolate oxidase FAD binding subunit</fullName>
    </submittedName>
</protein>
<dbReference type="InterPro" id="IPR036318">
    <property type="entry name" value="FAD-bd_PCMH-like_sf"/>
</dbReference>
<evidence type="ECO:0000256" key="1">
    <source>
        <dbReference type="ARBA" id="ARBA00022630"/>
    </source>
</evidence>
<dbReference type="PANTHER" id="PTHR11748:SF103">
    <property type="entry name" value="GLYCOLATE OXIDASE SUBUNIT GLCE"/>
    <property type="match status" value="1"/>
</dbReference>
<dbReference type="AlphaFoldDB" id="A0A1H2HYR1"/>
<reference evidence="5" key="1">
    <citation type="submission" date="2016-10" db="EMBL/GenBank/DDBJ databases">
        <authorList>
            <person name="Varghese N."/>
            <person name="Submissions S."/>
        </authorList>
    </citation>
    <scope>NUCLEOTIDE SEQUENCE [LARGE SCALE GENOMIC DNA]</scope>
    <source>
        <strain evidence="5">DSM 45079</strain>
    </source>
</reference>
<dbReference type="SUPFAM" id="SSF55103">
    <property type="entry name" value="FAD-linked oxidases, C-terminal domain"/>
    <property type="match status" value="1"/>
</dbReference>
<feature type="domain" description="FAD-binding PCMH-type" evidence="3">
    <location>
        <begin position="1"/>
        <end position="178"/>
    </location>
</feature>
<dbReference type="PANTHER" id="PTHR11748">
    <property type="entry name" value="D-LACTATE DEHYDROGENASE"/>
    <property type="match status" value="1"/>
</dbReference>
<evidence type="ECO:0000256" key="2">
    <source>
        <dbReference type="ARBA" id="ARBA00022827"/>
    </source>
</evidence>
<dbReference type="GO" id="GO:0003824">
    <property type="term" value="F:catalytic activity"/>
    <property type="evidence" value="ECO:0007669"/>
    <property type="project" value="InterPro"/>
</dbReference>
<dbReference type="Gene3D" id="3.30.465.10">
    <property type="match status" value="1"/>
</dbReference>
<dbReference type="SUPFAM" id="SSF56176">
    <property type="entry name" value="FAD-binding/transporter-associated domain-like"/>
    <property type="match status" value="1"/>
</dbReference>
<keyword evidence="1" id="KW-0285">Flavoprotein</keyword>
<dbReference type="InterPro" id="IPR016169">
    <property type="entry name" value="FAD-bd_PCMH_sub2"/>
</dbReference>
<evidence type="ECO:0000313" key="4">
    <source>
        <dbReference type="EMBL" id="SDU36688.1"/>
    </source>
</evidence>
<accession>A0A1H2HYR1</accession>
<dbReference type="PROSITE" id="PS51387">
    <property type="entry name" value="FAD_PCMH"/>
    <property type="match status" value="1"/>
</dbReference>